<keyword evidence="11" id="KW-1185">Reference proteome</keyword>
<evidence type="ECO:0000256" key="1">
    <source>
        <dbReference type="ARBA" id="ARBA00004651"/>
    </source>
</evidence>
<dbReference type="PANTHER" id="PTHR32196">
    <property type="entry name" value="ABC TRANSPORTER PERMEASE PROTEIN YPHD-RELATED-RELATED"/>
    <property type="match status" value="1"/>
</dbReference>
<feature type="transmembrane region" description="Helical" evidence="9">
    <location>
        <begin position="250"/>
        <end position="268"/>
    </location>
</feature>
<evidence type="ECO:0000313" key="11">
    <source>
        <dbReference type="Proteomes" id="UP001501598"/>
    </source>
</evidence>
<organism evidence="10 11">
    <name type="scientific">Pseudonocardia xishanensis</name>
    <dbReference type="NCBI Taxonomy" id="630995"/>
    <lineage>
        <taxon>Bacteria</taxon>
        <taxon>Bacillati</taxon>
        <taxon>Actinomycetota</taxon>
        <taxon>Actinomycetes</taxon>
        <taxon>Pseudonocardiales</taxon>
        <taxon>Pseudonocardiaceae</taxon>
        <taxon>Pseudonocardia</taxon>
    </lineage>
</organism>
<keyword evidence="5 9" id="KW-0812">Transmembrane</keyword>
<feature type="transmembrane region" description="Helical" evidence="9">
    <location>
        <begin position="301"/>
        <end position="318"/>
    </location>
</feature>
<evidence type="ECO:0000313" key="10">
    <source>
        <dbReference type="EMBL" id="GAA4550585.1"/>
    </source>
</evidence>
<evidence type="ECO:0000256" key="3">
    <source>
        <dbReference type="ARBA" id="ARBA00022475"/>
    </source>
</evidence>
<dbReference type="Proteomes" id="UP001501598">
    <property type="component" value="Unassembled WGS sequence"/>
</dbReference>
<feature type="transmembrane region" description="Helical" evidence="9">
    <location>
        <begin position="127"/>
        <end position="148"/>
    </location>
</feature>
<gene>
    <name evidence="10" type="ORF">GCM10023175_40950</name>
</gene>
<feature type="transmembrane region" description="Helical" evidence="9">
    <location>
        <begin position="202"/>
        <end position="221"/>
    </location>
</feature>
<dbReference type="PANTHER" id="PTHR32196:SF71">
    <property type="entry name" value="AUTOINDUCER 2 IMPORT SYSTEM PERMEASE PROTEIN LSRD"/>
    <property type="match status" value="1"/>
</dbReference>
<feature type="transmembrane region" description="Helical" evidence="9">
    <location>
        <begin position="76"/>
        <end position="96"/>
    </location>
</feature>
<evidence type="ECO:0000256" key="8">
    <source>
        <dbReference type="ARBA" id="ARBA00039381"/>
    </source>
</evidence>
<evidence type="ECO:0000256" key="5">
    <source>
        <dbReference type="ARBA" id="ARBA00022692"/>
    </source>
</evidence>
<keyword evidence="4" id="KW-0997">Cell inner membrane</keyword>
<proteinExistence type="predicted"/>
<protein>
    <recommendedName>
        <fullName evidence="8">Autoinducer 2 import system permease protein LsrD</fullName>
    </recommendedName>
</protein>
<accession>A0ABP8RV63</accession>
<evidence type="ECO:0000256" key="6">
    <source>
        <dbReference type="ARBA" id="ARBA00022989"/>
    </source>
</evidence>
<evidence type="ECO:0000256" key="7">
    <source>
        <dbReference type="ARBA" id="ARBA00023136"/>
    </source>
</evidence>
<evidence type="ECO:0000256" key="2">
    <source>
        <dbReference type="ARBA" id="ARBA00022448"/>
    </source>
</evidence>
<keyword evidence="2" id="KW-0813">Transport</keyword>
<evidence type="ECO:0000256" key="9">
    <source>
        <dbReference type="SAM" id="Phobius"/>
    </source>
</evidence>
<comment type="subcellular location">
    <subcellularLocation>
        <location evidence="1">Cell membrane</location>
        <topology evidence="1">Multi-pass membrane protein</topology>
    </subcellularLocation>
</comment>
<dbReference type="Pfam" id="PF02653">
    <property type="entry name" value="BPD_transp_2"/>
    <property type="match status" value="1"/>
</dbReference>
<keyword evidence="3" id="KW-1003">Cell membrane</keyword>
<evidence type="ECO:0000256" key="4">
    <source>
        <dbReference type="ARBA" id="ARBA00022519"/>
    </source>
</evidence>
<feature type="transmembrane region" description="Helical" evidence="9">
    <location>
        <begin position="330"/>
        <end position="346"/>
    </location>
</feature>
<dbReference type="CDD" id="cd06579">
    <property type="entry name" value="TM_PBP1_transp_AraH_like"/>
    <property type="match status" value="1"/>
</dbReference>
<keyword evidence="6 9" id="KW-1133">Transmembrane helix</keyword>
<dbReference type="EMBL" id="BAABGT010000058">
    <property type="protein sequence ID" value="GAA4550585.1"/>
    <property type="molecule type" value="Genomic_DNA"/>
</dbReference>
<feature type="transmembrane region" description="Helical" evidence="9">
    <location>
        <begin position="44"/>
        <end position="64"/>
    </location>
</feature>
<dbReference type="RefSeq" id="WP_345420852.1">
    <property type="nucleotide sequence ID" value="NZ_BAABGT010000058.1"/>
</dbReference>
<reference evidence="11" key="1">
    <citation type="journal article" date="2019" name="Int. J. Syst. Evol. Microbiol.">
        <title>The Global Catalogue of Microorganisms (GCM) 10K type strain sequencing project: providing services to taxonomists for standard genome sequencing and annotation.</title>
        <authorList>
            <consortium name="The Broad Institute Genomics Platform"/>
            <consortium name="The Broad Institute Genome Sequencing Center for Infectious Disease"/>
            <person name="Wu L."/>
            <person name="Ma J."/>
        </authorList>
    </citation>
    <scope>NUCLEOTIDE SEQUENCE [LARGE SCALE GENOMIC DNA]</scope>
    <source>
        <strain evidence="11">JCM 17906</strain>
    </source>
</reference>
<comment type="caution">
    <text evidence="10">The sequence shown here is derived from an EMBL/GenBank/DDBJ whole genome shotgun (WGS) entry which is preliminary data.</text>
</comment>
<dbReference type="InterPro" id="IPR001851">
    <property type="entry name" value="ABC_transp_permease"/>
</dbReference>
<name>A0ABP8RV63_9PSEU</name>
<feature type="transmembrane region" description="Helical" evidence="9">
    <location>
        <begin position="274"/>
        <end position="294"/>
    </location>
</feature>
<sequence length="353" mass="36159">MNSGEQGSGGVAEASAPAAGTPAVTSVATSSPKRWRGPAVAEVLSRYSLIVVLAALWLLFSLWNPQVFATTANLQTILLVQASVALIALAVMVPLVAGHFDLSSGFQFGLAQSLCAILVIQKGWNPLLAILAVLGVGGLIGLVNGQLITRLNLPSFTTTLGTGLVILGLSEFLTDNQVIAGAAPDWFLALGRGSLAGIPLPFLYLALIGIALFVMLELAVWGRRAYAVGANPVAARLSGIAVDKLVRQSFVITGLLCALAGCISVTSLGGSSPVIGFGSLLPAFAGAFLGATCIRPGRYNVAGTVIAVYVIGVGIIGLQQNGANVYVQDLFNGGALLVAVIVATLARRRRTAS</sequence>
<keyword evidence="7 9" id="KW-0472">Membrane</keyword>